<dbReference type="Proteomes" id="UP000822476">
    <property type="component" value="Unassembled WGS sequence"/>
</dbReference>
<dbReference type="InterPro" id="IPR008833">
    <property type="entry name" value="Surf2"/>
</dbReference>
<name>A0A8S9YI49_9TREM</name>
<gene>
    <name evidence="1" type="ORF">EG68_11353</name>
</gene>
<proteinExistence type="predicted"/>
<dbReference type="AlphaFoldDB" id="A0A8S9YI49"/>
<dbReference type="PANTHER" id="PTHR34348:SF1">
    <property type="entry name" value="SURFEIT LOCUS PROTEIN 2"/>
    <property type="match status" value="1"/>
</dbReference>
<accession>A0A8S9YI49</accession>
<keyword evidence="2" id="KW-1185">Reference proteome</keyword>
<organism evidence="1 2">
    <name type="scientific">Paragonimus skrjabini miyazakii</name>
    <dbReference type="NCBI Taxonomy" id="59628"/>
    <lineage>
        <taxon>Eukaryota</taxon>
        <taxon>Metazoa</taxon>
        <taxon>Spiralia</taxon>
        <taxon>Lophotrochozoa</taxon>
        <taxon>Platyhelminthes</taxon>
        <taxon>Trematoda</taxon>
        <taxon>Digenea</taxon>
        <taxon>Plagiorchiida</taxon>
        <taxon>Troglotremata</taxon>
        <taxon>Troglotrematidae</taxon>
        <taxon>Paragonimus</taxon>
    </lineage>
</organism>
<sequence>MAMDARLNELVHNTDSLVVLPDRRRIKCLYTMHEMPFNFEVVSQCLSCTKYRRACVDQLLEEHKDYIVDVSKSSKHPNQLFCELTWRYINKDVDHLLCHLKGRNFRNALMRYNQCKAAGEDFIATSSKYKHPSFFNETSAHADADPGHKRNCTESDGLQDERACHPVHFHLFSLLACEENKTKWTSLVPFVQSIMYIVSDLMAHFLFCLRVI</sequence>
<dbReference type="OrthoDB" id="127285at2759"/>
<evidence type="ECO:0000313" key="1">
    <source>
        <dbReference type="EMBL" id="KAF7232304.1"/>
    </source>
</evidence>
<evidence type="ECO:0000313" key="2">
    <source>
        <dbReference type="Proteomes" id="UP000822476"/>
    </source>
</evidence>
<dbReference type="EMBL" id="JTDE01021912">
    <property type="protein sequence ID" value="KAF7232304.1"/>
    <property type="molecule type" value="Genomic_DNA"/>
</dbReference>
<reference evidence="1" key="1">
    <citation type="submission" date="2019-07" db="EMBL/GenBank/DDBJ databases">
        <title>Annotation for the trematode Paragonimus miyazaki's.</title>
        <authorList>
            <person name="Choi Y.-J."/>
        </authorList>
    </citation>
    <scope>NUCLEOTIDE SEQUENCE</scope>
    <source>
        <strain evidence="1">Japan</strain>
    </source>
</reference>
<comment type="caution">
    <text evidence="1">The sequence shown here is derived from an EMBL/GenBank/DDBJ whole genome shotgun (WGS) entry which is preliminary data.</text>
</comment>
<protein>
    <submittedName>
        <fullName evidence="1">Uncharacterized protein</fullName>
    </submittedName>
</protein>
<dbReference type="Pfam" id="PF05477">
    <property type="entry name" value="SURF2"/>
    <property type="match status" value="1"/>
</dbReference>
<dbReference type="PANTHER" id="PTHR34348">
    <property type="entry name" value="SURFEIT LOCUS PROTEIN 2"/>
    <property type="match status" value="1"/>
</dbReference>